<dbReference type="Pfam" id="PF12706">
    <property type="entry name" value="Lactamase_B_2"/>
    <property type="match status" value="1"/>
</dbReference>
<comment type="caution">
    <text evidence="2">The sequence shown here is derived from an EMBL/GenBank/DDBJ whole genome shotgun (WGS) entry which is preliminary data.</text>
</comment>
<sequence length="250" mass="27482">MICLPRIVFLGTGAGGFKGSGRLKSSVYLDGMLFDCGAGVTGRLEDLDLLDKIDAVFITHLHSDHLSGLYDTLVSMVVERRSRPLNIYAPPGLSSLLNTYSSLGNKLSSPETGFSVNLFVSLSTTARVGEYTVEGVVLNHVVTNVGYIVRWSDRVLVYTGDTREPSNLLKHKVDYLIHEATFTERFKDVAKRYGHTTALEAAKTAEAVGAKKLFITHIENRGDPAEAKLREAQSVYPEAIMPKDLEEFTL</sequence>
<dbReference type="Gene3D" id="3.60.15.10">
    <property type="entry name" value="Ribonuclease Z/Hydroxyacylglutathione hydrolase-like"/>
    <property type="match status" value="1"/>
</dbReference>
<accession>A0A2R6B9L5</accession>
<dbReference type="EMBL" id="NEXH01000011">
    <property type="protein sequence ID" value="PSN95316.1"/>
    <property type="molecule type" value="Genomic_DNA"/>
</dbReference>
<dbReference type="PANTHER" id="PTHR46018:SF2">
    <property type="entry name" value="ZINC PHOSPHODIESTERASE ELAC PROTEIN 1"/>
    <property type="match status" value="1"/>
</dbReference>
<gene>
    <name evidence="2" type="ORF">B9Q06_06150</name>
</gene>
<evidence type="ECO:0000313" key="2">
    <source>
        <dbReference type="EMBL" id="PSN95316.1"/>
    </source>
</evidence>
<protein>
    <recommendedName>
        <fullName evidence="1">Metallo-beta-lactamase domain-containing protein</fullName>
    </recommendedName>
</protein>
<dbReference type="InterPro" id="IPR001279">
    <property type="entry name" value="Metallo-B-lactamas"/>
</dbReference>
<reference evidence="2 3" key="1">
    <citation type="submission" date="2017-04" db="EMBL/GenBank/DDBJ databases">
        <title>Novel microbial lineages endemic to geothermal iron-oxide mats fill important gaps in the evolutionary history of Archaea.</title>
        <authorList>
            <person name="Jay Z.J."/>
            <person name="Beam J.P."/>
            <person name="Dlakic M."/>
            <person name="Rusch D.B."/>
            <person name="Kozubal M.A."/>
            <person name="Inskeep W.P."/>
        </authorList>
    </citation>
    <scope>NUCLEOTIDE SEQUENCE [LARGE SCALE GENOMIC DNA]</scope>
    <source>
        <strain evidence="2">ECH_B_2</strain>
    </source>
</reference>
<dbReference type="InterPro" id="IPR036866">
    <property type="entry name" value="RibonucZ/Hydroxyglut_hydro"/>
</dbReference>
<organism evidence="2 3">
    <name type="scientific">Candidatus Marsarchaeota G2 archaeon ECH_B_2</name>
    <dbReference type="NCBI Taxonomy" id="1978160"/>
    <lineage>
        <taxon>Archaea</taxon>
        <taxon>Candidatus Marsarchaeota</taxon>
        <taxon>Candidatus Marsarchaeota group 2</taxon>
    </lineage>
</organism>
<name>A0A2R6B9L5_9ARCH</name>
<proteinExistence type="predicted"/>
<evidence type="ECO:0000313" key="3">
    <source>
        <dbReference type="Proteomes" id="UP000241284"/>
    </source>
</evidence>
<dbReference type="Proteomes" id="UP000241284">
    <property type="component" value="Unassembled WGS sequence"/>
</dbReference>
<evidence type="ECO:0000259" key="1">
    <source>
        <dbReference type="Pfam" id="PF12706"/>
    </source>
</evidence>
<dbReference type="AlphaFoldDB" id="A0A2R6B9L5"/>
<dbReference type="GO" id="GO:0042781">
    <property type="term" value="F:3'-tRNA processing endoribonuclease activity"/>
    <property type="evidence" value="ECO:0007669"/>
    <property type="project" value="TreeGrafter"/>
</dbReference>
<dbReference type="SUPFAM" id="SSF56281">
    <property type="entry name" value="Metallo-hydrolase/oxidoreductase"/>
    <property type="match status" value="1"/>
</dbReference>
<feature type="domain" description="Metallo-beta-lactamase" evidence="1">
    <location>
        <begin position="33"/>
        <end position="218"/>
    </location>
</feature>
<dbReference type="PANTHER" id="PTHR46018">
    <property type="entry name" value="ZINC PHOSPHODIESTERASE ELAC PROTEIN 1"/>
    <property type="match status" value="1"/>
</dbReference>